<feature type="repeat" description="ANK" evidence="1">
    <location>
        <begin position="199"/>
        <end position="240"/>
    </location>
</feature>
<sequence>MVCNGASPILHDQIWIPPRLSSIRLPSHGHCVEPGKVVGQNISRSCLEGSPRWDLARVQGIFRRWCRDHARRPHENVHPWTRWQATCAMPQTHMKMAPCAGVCQDWQSFVSFLFRYRRSHRYSIRMYKMWRGQKKLSFMIIKETEAQIEERINKWDKFLEEQEDAEDAKKAAATLYTMAMDGSRIAAETRRDPNLVMQNGDAPLHTICNQFGDTTTTRGGNGQVVKYLLKLGADPNLADESGFSPLHVVSKDLYDDAEFLTLFCDASKEVNRRRCARCPRQERPDAFTMGSSKSVSERGRCTPGSGRRSVQLRFSQQELFRREIRIDK</sequence>
<dbReference type="OrthoDB" id="432281at2759"/>
<dbReference type="Gene3D" id="1.25.40.20">
    <property type="entry name" value="Ankyrin repeat-containing domain"/>
    <property type="match status" value="1"/>
</dbReference>
<feature type="region of interest" description="Disordered" evidence="2">
    <location>
        <begin position="286"/>
        <end position="308"/>
    </location>
</feature>
<dbReference type="AlphaFoldDB" id="A0A6H5I5N3"/>
<organism evidence="3 4">
    <name type="scientific">Trichogramma brassicae</name>
    <dbReference type="NCBI Taxonomy" id="86971"/>
    <lineage>
        <taxon>Eukaryota</taxon>
        <taxon>Metazoa</taxon>
        <taxon>Ecdysozoa</taxon>
        <taxon>Arthropoda</taxon>
        <taxon>Hexapoda</taxon>
        <taxon>Insecta</taxon>
        <taxon>Pterygota</taxon>
        <taxon>Neoptera</taxon>
        <taxon>Endopterygota</taxon>
        <taxon>Hymenoptera</taxon>
        <taxon>Apocrita</taxon>
        <taxon>Proctotrupomorpha</taxon>
        <taxon>Chalcidoidea</taxon>
        <taxon>Trichogrammatidae</taxon>
        <taxon>Trichogramma</taxon>
    </lineage>
</organism>
<reference evidence="3 4" key="1">
    <citation type="submission" date="2020-02" db="EMBL/GenBank/DDBJ databases">
        <authorList>
            <person name="Ferguson B K."/>
        </authorList>
    </citation>
    <scope>NUCLEOTIDE SEQUENCE [LARGE SCALE GENOMIC DNA]</scope>
</reference>
<keyword evidence="4" id="KW-1185">Reference proteome</keyword>
<evidence type="ECO:0000313" key="3">
    <source>
        <dbReference type="EMBL" id="CAB0031872.1"/>
    </source>
</evidence>
<gene>
    <name evidence="3" type="ORF">TBRA_LOCUS3830</name>
</gene>
<evidence type="ECO:0000313" key="4">
    <source>
        <dbReference type="Proteomes" id="UP000479190"/>
    </source>
</evidence>
<dbReference type="EMBL" id="CADCXV010000657">
    <property type="protein sequence ID" value="CAB0031872.1"/>
    <property type="molecule type" value="Genomic_DNA"/>
</dbReference>
<dbReference type="InterPro" id="IPR002110">
    <property type="entry name" value="Ankyrin_rpt"/>
</dbReference>
<name>A0A6H5I5N3_9HYME</name>
<evidence type="ECO:0000256" key="2">
    <source>
        <dbReference type="SAM" id="MobiDB-lite"/>
    </source>
</evidence>
<dbReference type="SMART" id="SM00248">
    <property type="entry name" value="ANK"/>
    <property type="match status" value="2"/>
</dbReference>
<evidence type="ECO:0000256" key="1">
    <source>
        <dbReference type="PROSITE-ProRule" id="PRU00023"/>
    </source>
</evidence>
<dbReference type="SUPFAM" id="SSF48403">
    <property type="entry name" value="Ankyrin repeat"/>
    <property type="match status" value="1"/>
</dbReference>
<keyword evidence="1" id="KW-0040">ANK repeat</keyword>
<protein>
    <submittedName>
        <fullName evidence="3">Uncharacterized protein</fullName>
    </submittedName>
</protein>
<dbReference type="PROSITE" id="PS50088">
    <property type="entry name" value="ANK_REPEAT"/>
    <property type="match status" value="1"/>
</dbReference>
<dbReference type="Pfam" id="PF00023">
    <property type="entry name" value="Ank"/>
    <property type="match status" value="1"/>
</dbReference>
<dbReference type="Proteomes" id="UP000479190">
    <property type="component" value="Unassembled WGS sequence"/>
</dbReference>
<proteinExistence type="predicted"/>
<dbReference type="InterPro" id="IPR036770">
    <property type="entry name" value="Ankyrin_rpt-contain_sf"/>
</dbReference>
<accession>A0A6H5I5N3</accession>